<accession>A0A5B6V7S8</accession>
<reference evidence="2" key="1">
    <citation type="journal article" date="2019" name="Plant Biotechnol. J.">
        <title>Genome sequencing of the Australian wild diploid species Gossypium australe highlights disease resistance and delayed gland morphogenesis.</title>
        <authorList>
            <person name="Cai Y."/>
            <person name="Cai X."/>
            <person name="Wang Q."/>
            <person name="Wang P."/>
            <person name="Zhang Y."/>
            <person name="Cai C."/>
            <person name="Xu Y."/>
            <person name="Wang K."/>
            <person name="Zhou Z."/>
            <person name="Wang C."/>
            <person name="Geng S."/>
            <person name="Li B."/>
            <person name="Dong Q."/>
            <person name="Hou Y."/>
            <person name="Wang H."/>
            <person name="Ai P."/>
            <person name="Liu Z."/>
            <person name="Yi F."/>
            <person name="Sun M."/>
            <person name="An G."/>
            <person name="Cheng J."/>
            <person name="Zhang Y."/>
            <person name="Shi Q."/>
            <person name="Xie Y."/>
            <person name="Shi X."/>
            <person name="Chang Y."/>
            <person name="Huang F."/>
            <person name="Chen Y."/>
            <person name="Hong S."/>
            <person name="Mi L."/>
            <person name="Sun Q."/>
            <person name="Zhang L."/>
            <person name="Zhou B."/>
            <person name="Peng R."/>
            <person name="Zhang X."/>
            <person name="Liu F."/>
        </authorList>
    </citation>
    <scope>NUCLEOTIDE SEQUENCE [LARGE SCALE GENOMIC DNA]</scope>
    <source>
        <strain evidence="2">cv. PA1801</strain>
    </source>
</reference>
<protein>
    <submittedName>
        <fullName evidence="1">Reverse transcriptase</fullName>
    </submittedName>
</protein>
<dbReference type="PANTHER" id="PTHR33710:SF71">
    <property type="entry name" value="ENDONUCLEASE_EXONUCLEASE_PHOSPHATASE DOMAIN-CONTAINING PROTEIN"/>
    <property type="match status" value="1"/>
</dbReference>
<keyword evidence="2" id="KW-1185">Reference proteome</keyword>
<keyword evidence="1" id="KW-0808">Transferase</keyword>
<name>A0A5B6V7S8_9ROSI</name>
<proteinExistence type="predicted"/>
<gene>
    <name evidence="1" type="ORF">EPI10_000408</name>
</gene>
<evidence type="ECO:0000313" key="2">
    <source>
        <dbReference type="Proteomes" id="UP000325315"/>
    </source>
</evidence>
<sequence length="252" mass="30016">MKILSWNVRGLWNPRIIRRLRHVLKLQNPQVVYLMETKICKSQIERRHIDVIIEEVEEGNRTESWNLLRRLGEFKEFSWMVCGDFNEILYGFEKKGGLPREEGRMEAFHKVLEDCNLVDVGYTGNWFTWEWGNLPGTNIQERLNRGVATEEWLSLFPNFQLQHLTHTFLDHCPLLISTKKKKKREKERRSRSFKFEAWWVMEESFLNAVKNIWENSTGDLLSKLECTIRGLERWAGQIKYNRKEKSGQVNGS</sequence>
<dbReference type="OrthoDB" id="1435426at2759"/>
<organism evidence="1 2">
    <name type="scientific">Gossypium australe</name>
    <dbReference type="NCBI Taxonomy" id="47621"/>
    <lineage>
        <taxon>Eukaryota</taxon>
        <taxon>Viridiplantae</taxon>
        <taxon>Streptophyta</taxon>
        <taxon>Embryophyta</taxon>
        <taxon>Tracheophyta</taxon>
        <taxon>Spermatophyta</taxon>
        <taxon>Magnoliopsida</taxon>
        <taxon>eudicotyledons</taxon>
        <taxon>Gunneridae</taxon>
        <taxon>Pentapetalae</taxon>
        <taxon>rosids</taxon>
        <taxon>malvids</taxon>
        <taxon>Malvales</taxon>
        <taxon>Malvaceae</taxon>
        <taxon>Malvoideae</taxon>
        <taxon>Gossypium</taxon>
    </lineage>
</organism>
<dbReference type="Proteomes" id="UP000325315">
    <property type="component" value="Unassembled WGS sequence"/>
</dbReference>
<dbReference type="AlphaFoldDB" id="A0A5B6V7S8"/>
<comment type="caution">
    <text evidence="1">The sequence shown here is derived from an EMBL/GenBank/DDBJ whole genome shotgun (WGS) entry which is preliminary data.</text>
</comment>
<dbReference type="SUPFAM" id="SSF56219">
    <property type="entry name" value="DNase I-like"/>
    <property type="match status" value="1"/>
</dbReference>
<dbReference type="InterPro" id="IPR036691">
    <property type="entry name" value="Endo/exonu/phosph_ase_sf"/>
</dbReference>
<dbReference type="EMBL" id="SMMG02000007">
    <property type="protein sequence ID" value="KAA3465212.1"/>
    <property type="molecule type" value="Genomic_DNA"/>
</dbReference>
<dbReference type="Gene3D" id="3.60.10.10">
    <property type="entry name" value="Endonuclease/exonuclease/phosphatase"/>
    <property type="match status" value="2"/>
</dbReference>
<evidence type="ECO:0000313" key="1">
    <source>
        <dbReference type="EMBL" id="KAA3465212.1"/>
    </source>
</evidence>
<dbReference type="GO" id="GO:0003964">
    <property type="term" value="F:RNA-directed DNA polymerase activity"/>
    <property type="evidence" value="ECO:0007669"/>
    <property type="project" value="UniProtKB-KW"/>
</dbReference>
<keyword evidence="1" id="KW-0695">RNA-directed DNA polymerase</keyword>
<keyword evidence="1" id="KW-0548">Nucleotidyltransferase</keyword>
<dbReference type="PANTHER" id="PTHR33710">
    <property type="entry name" value="BNAC02G09200D PROTEIN"/>
    <property type="match status" value="1"/>
</dbReference>